<feature type="transmembrane region" description="Helical" evidence="1">
    <location>
        <begin position="149"/>
        <end position="172"/>
    </location>
</feature>
<feature type="transmembrane region" description="Helical" evidence="1">
    <location>
        <begin position="6"/>
        <end position="23"/>
    </location>
</feature>
<dbReference type="Proteomes" id="UP000664632">
    <property type="component" value="Unassembled WGS sequence"/>
</dbReference>
<proteinExistence type="predicted"/>
<keyword evidence="1" id="KW-0472">Membrane</keyword>
<feature type="domain" description="DUF218" evidence="2">
    <location>
        <begin position="218"/>
        <end position="368"/>
    </location>
</feature>
<dbReference type="PANTHER" id="PTHR30336">
    <property type="entry name" value="INNER MEMBRANE PROTEIN, PROBABLE PERMEASE"/>
    <property type="match status" value="1"/>
</dbReference>
<dbReference type="InterPro" id="IPR003848">
    <property type="entry name" value="DUF218"/>
</dbReference>
<keyword evidence="4" id="KW-1185">Reference proteome</keyword>
<name>A0ABS3H0K6_9ENTE</name>
<evidence type="ECO:0000256" key="1">
    <source>
        <dbReference type="SAM" id="Phobius"/>
    </source>
</evidence>
<feature type="transmembrane region" description="Helical" evidence="1">
    <location>
        <begin position="108"/>
        <end position="137"/>
    </location>
</feature>
<feature type="transmembrane region" description="Helical" evidence="1">
    <location>
        <begin position="379"/>
        <end position="397"/>
    </location>
</feature>
<reference evidence="3 4" key="1">
    <citation type="submission" date="2021-03" db="EMBL/GenBank/DDBJ databases">
        <title>Enterococcal diversity collection.</title>
        <authorList>
            <person name="Gilmore M.S."/>
            <person name="Schwartzman J."/>
            <person name="Van Tyne D."/>
            <person name="Martin M."/>
            <person name="Earl A.M."/>
            <person name="Manson A.L."/>
            <person name="Straub T."/>
            <person name="Salamzade R."/>
            <person name="Saavedra J."/>
            <person name="Lebreton F."/>
            <person name="Prichula J."/>
            <person name="Schaufler K."/>
            <person name="Gaca A."/>
            <person name="Sgardioli B."/>
            <person name="Wagenaar J."/>
            <person name="Strong T."/>
        </authorList>
    </citation>
    <scope>NUCLEOTIDE SEQUENCE [LARGE SCALE GENOMIC DNA]</scope>
    <source>
        <strain evidence="3 4">DIV0869a</strain>
    </source>
</reference>
<dbReference type="InterPro" id="IPR051599">
    <property type="entry name" value="Cell_Envelope_Assoc"/>
</dbReference>
<feature type="transmembrane region" description="Helical" evidence="1">
    <location>
        <begin position="84"/>
        <end position="102"/>
    </location>
</feature>
<feature type="transmembrane region" description="Helical" evidence="1">
    <location>
        <begin position="178"/>
        <end position="202"/>
    </location>
</feature>
<dbReference type="Pfam" id="PF02698">
    <property type="entry name" value="DUF218"/>
    <property type="match status" value="1"/>
</dbReference>
<keyword evidence="1" id="KW-0812">Transmembrane</keyword>
<dbReference type="EMBL" id="JAFLWD010000023">
    <property type="protein sequence ID" value="MBO0440699.1"/>
    <property type="molecule type" value="Genomic_DNA"/>
</dbReference>
<dbReference type="RefSeq" id="WP_207112737.1">
    <property type="nucleotide sequence ID" value="NZ_JAFLWD010000023.1"/>
</dbReference>
<sequence length="400" mass="45783">MTQLNYSVLLIYLLSLLGLGVWSKKKEKPFFEPLLFIWTGAYFMLYTAILEWKVGTYYFFIPLAFLGLFLLVYFLEKRLLINGALFNIFLLSLGIVTAVIYAETRDQLLLFILEIVVAALTVLVFFGSYALITFLYWNAIVLSKKESRSLSNMLTLVMAVGLTAILAFYSYFSLSLPLWGAALFSSVLLVIAYFFVVFYNFLTISILYQFNQPKYEQDFIVVLGAGLINGEQVSPLLGKRIERAIQFYQEQAKRTSNRPVLVMSGGQGSDEALPESEAMKVYAMAQGIPEEMILVETKSRNTLENMMFSKEIMDEQSDNKSYQAIFSTNNYHLFRAGIFARKAHLKADGIGAKTAFYFLPTAFLREFIAIVMMKKKRHLIISLLIMLVMMIASYFLYKYM</sequence>
<comment type="caution">
    <text evidence="3">The sequence shown here is derived from an EMBL/GenBank/DDBJ whole genome shotgun (WGS) entry which is preliminary data.</text>
</comment>
<dbReference type="PANTHER" id="PTHR30336:SF18">
    <property type="entry name" value="MEMBRANE PROTEIN"/>
    <property type="match status" value="1"/>
</dbReference>
<dbReference type="Gene3D" id="3.40.50.620">
    <property type="entry name" value="HUPs"/>
    <property type="match status" value="1"/>
</dbReference>
<gene>
    <name evidence="3" type="ORF">JZO69_10020</name>
</gene>
<keyword evidence="1" id="KW-1133">Transmembrane helix</keyword>
<dbReference type="InterPro" id="IPR014729">
    <property type="entry name" value="Rossmann-like_a/b/a_fold"/>
</dbReference>
<feature type="transmembrane region" description="Helical" evidence="1">
    <location>
        <begin position="30"/>
        <end position="49"/>
    </location>
</feature>
<evidence type="ECO:0000259" key="2">
    <source>
        <dbReference type="Pfam" id="PF02698"/>
    </source>
</evidence>
<dbReference type="CDD" id="cd06259">
    <property type="entry name" value="YdcF-like"/>
    <property type="match status" value="1"/>
</dbReference>
<evidence type="ECO:0000313" key="4">
    <source>
        <dbReference type="Proteomes" id="UP000664632"/>
    </source>
</evidence>
<organism evidence="3 4">
    <name type="scientific">Candidatus Enterococcus ikei</name>
    <dbReference type="NCBI Taxonomy" id="2815326"/>
    <lineage>
        <taxon>Bacteria</taxon>
        <taxon>Bacillati</taxon>
        <taxon>Bacillota</taxon>
        <taxon>Bacilli</taxon>
        <taxon>Lactobacillales</taxon>
        <taxon>Enterococcaceae</taxon>
        <taxon>Enterococcus</taxon>
    </lineage>
</organism>
<protein>
    <submittedName>
        <fullName evidence="3">YdcF family protein</fullName>
    </submittedName>
</protein>
<feature type="transmembrane region" description="Helical" evidence="1">
    <location>
        <begin position="55"/>
        <end position="75"/>
    </location>
</feature>
<accession>A0ABS3H0K6</accession>
<evidence type="ECO:0000313" key="3">
    <source>
        <dbReference type="EMBL" id="MBO0440699.1"/>
    </source>
</evidence>